<dbReference type="EMBL" id="JASNWA010000011">
    <property type="protein sequence ID" value="KAK3166697.1"/>
    <property type="molecule type" value="Genomic_DNA"/>
</dbReference>
<dbReference type="InterPro" id="IPR037460">
    <property type="entry name" value="SEST-like"/>
</dbReference>
<dbReference type="GO" id="GO:0006629">
    <property type="term" value="P:lipid metabolic process"/>
    <property type="evidence" value="ECO:0007669"/>
    <property type="project" value="TreeGrafter"/>
</dbReference>
<evidence type="ECO:0000256" key="1">
    <source>
        <dbReference type="SAM" id="SignalP"/>
    </source>
</evidence>
<evidence type="ECO:0000313" key="4">
    <source>
        <dbReference type="Proteomes" id="UP001276659"/>
    </source>
</evidence>
<name>A0AAD9YXV3_9LECA</name>
<keyword evidence="4" id="KW-1185">Reference proteome</keyword>
<dbReference type="SUPFAM" id="SSF52266">
    <property type="entry name" value="SGNH hydrolase"/>
    <property type="match status" value="1"/>
</dbReference>
<dbReference type="Gene3D" id="3.40.50.1110">
    <property type="entry name" value="SGNH hydrolase"/>
    <property type="match status" value="1"/>
</dbReference>
<dbReference type="InterPro" id="IPR013830">
    <property type="entry name" value="SGNH_hydro"/>
</dbReference>
<feature type="signal peptide" evidence="1">
    <location>
        <begin position="1"/>
        <end position="18"/>
    </location>
</feature>
<keyword evidence="1" id="KW-0732">Signal</keyword>
<evidence type="ECO:0000259" key="2">
    <source>
        <dbReference type="Pfam" id="PF13472"/>
    </source>
</evidence>
<organism evidence="3 4">
    <name type="scientific">Lepraria neglecta</name>
    <dbReference type="NCBI Taxonomy" id="209136"/>
    <lineage>
        <taxon>Eukaryota</taxon>
        <taxon>Fungi</taxon>
        <taxon>Dikarya</taxon>
        <taxon>Ascomycota</taxon>
        <taxon>Pezizomycotina</taxon>
        <taxon>Lecanoromycetes</taxon>
        <taxon>OSLEUM clade</taxon>
        <taxon>Lecanoromycetidae</taxon>
        <taxon>Lecanorales</taxon>
        <taxon>Lecanorineae</taxon>
        <taxon>Stereocaulaceae</taxon>
        <taxon>Lepraria</taxon>
    </lineage>
</organism>
<comment type="caution">
    <text evidence="3">The sequence shown here is derived from an EMBL/GenBank/DDBJ whole genome shotgun (WGS) entry which is preliminary data.</text>
</comment>
<dbReference type="PANTHER" id="PTHR37981:SF1">
    <property type="entry name" value="SGNH HYDROLASE-TYPE ESTERASE DOMAIN-CONTAINING PROTEIN"/>
    <property type="match status" value="1"/>
</dbReference>
<sequence length="430" mass="46366">MLLHALFLTASLVHLSQAYPRDLSFRDLLRRDGGAITEWTAMGNSYASGVGAGPQPADDTNRCFRFPQAYPPVMQSGPGSIQPNPLAWNNVACSGNTFQQILDKEFLDEPVDDGNYGTRPVWGTPPEFATITMGGNDVGILNLVATCILSFKLWGLDCDQPAAVSKGRATPVGPNFKFFVTGYAQFFNQVTTQCNDVTFKPTWNPLAAQYLTIERRTAMNGLALNLNNALKEAVSEFNDPGVVYIDYDAQFEGHRFCDREEPHPNDDQTWFFNWYTTDDPTAQALFAKIPAYTASLTNSTPSTGFFQTDADYINALGDAAGDDPTALSTMSDSVRIFHPKSFGHQEIANVVIQAIQAAGIPDPQPVSATVTTLNPAPTTSVAPPVSTTAAAGPSPQQQCHIECTPGLSPTSPNYGFCIEECGCFEGAAGC</sequence>
<reference evidence="3" key="1">
    <citation type="submission" date="2022-11" db="EMBL/GenBank/DDBJ databases">
        <title>Chromosomal genome sequence assembly and mating type (MAT) locus characterization of the leprose asexual lichenized fungus Lepraria neglecta (Nyl.) Erichsen.</title>
        <authorList>
            <person name="Allen J.L."/>
            <person name="Pfeffer B."/>
        </authorList>
    </citation>
    <scope>NUCLEOTIDE SEQUENCE</scope>
    <source>
        <strain evidence="3">Allen 5258</strain>
    </source>
</reference>
<feature type="chain" id="PRO_5041977195" description="SGNH hydrolase-type esterase domain-containing protein" evidence="1">
    <location>
        <begin position="19"/>
        <end position="430"/>
    </location>
</feature>
<protein>
    <recommendedName>
        <fullName evidence="2">SGNH hydrolase-type esterase domain-containing protein</fullName>
    </recommendedName>
</protein>
<dbReference type="InterPro" id="IPR036514">
    <property type="entry name" value="SGNH_hydro_sf"/>
</dbReference>
<proteinExistence type="predicted"/>
<feature type="domain" description="SGNH hydrolase-type esterase" evidence="2">
    <location>
        <begin position="41"/>
        <end position="266"/>
    </location>
</feature>
<dbReference type="AlphaFoldDB" id="A0AAD9YXV3"/>
<dbReference type="Pfam" id="PF13472">
    <property type="entry name" value="Lipase_GDSL_2"/>
    <property type="match status" value="1"/>
</dbReference>
<dbReference type="PANTHER" id="PTHR37981">
    <property type="entry name" value="LIPASE 2"/>
    <property type="match status" value="1"/>
</dbReference>
<gene>
    <name evidence="3" type="ORF">OEA41_009822</name>
</gene>
<evidence type="ECO:0000313" key="3">
    <source>
        <dbReference type="EMBL" id="KAK3166697.1"/>
    </source>
</evidence>
<dbReference type="Proteomes" id="UP001276659">
    <property type="component" value="Unassembled WGS sequence"/>
</dbReference>
<dbReference type="GO" id="GO:0016788">
    <property type="term" value="F:hydrolase activity, acting on ester bonds"/>
    <property type="evidence" value="ECO:0007669"/>
    <property type="project" value="InterPro"/>
</dbReference>
<accession>A0AAD9YXV3</accession>
<dbReference type="CDD" id="cd01823">
    <property type="entry name" value="SEST_like"/>
    <property type="match status" value="1"/>
</dbReference>